<proteinExistence type="predicted"/>
<organism evidence="1 2">
    <name type="scientific">Elstera cyanobacteriorum</name>
    <dbReference type="NCBI Taxonomy" id="2022747"/>
    <lineage>
        <taxon>Bacteria</taxon>
        <taxon>Pseudomonadati</taxon>
        <taxon>Pseudomonadota</taxon>
        <taxon>Alphaproteobacteria</taxon>
        <taxon>Rhodospirillales</taxon>
        <taxon>Rhodospirillaceae</taxon>
        <taxon>Elstera</taxon>
    </lineage>
</organism>
<comment type="caution">
    <text evidence="1">The sequence shown here is derived from an EMBL/GenBank/DDBJ whole genome shotgun (WGS) entry which is preliminary data.</text>
</comment>
<dbReference type="EMBL" id="NOXS01000021">
    <property type="protein sequence ID" value="OYQ21621.1"/>
    <property type="molecule type" value="Genomic_DNA"/>
</dbReference>
<gene>
    <name evidence="1" type="ORF">CHR90_01845</name>
</gene>
<dbReference type="Proteomes" id="UP000216361">
    <property type="component" value="Unassembled WGS sequence"/>
</dbReference>
<evidence type="ECO:0000313" key="2">
    <source>
        <dbReference type="Proteomes" id="UP000216361"/>
    </source>
</evidence>
<dbReference type="OrthoDB" id="5295772at2"/>
<dbReference type="RefSeq" id="WP_094407148.1">
    <property type="nucleotide sequence ID" value="NZ_BMJZ01000010.1"/>
</dbReference>
<evidence type="ECO:0008006" key="3">
    <source>
        <dbReference type="Google" id="ProtNLM"/>
    </source>
</evidence>
<keyword evidence="2" id="KW-1185">Reference proteome</keyword>
<sequence>MPTPQKTPRSKTVTASGHLSLGNRFAGVNVVIDESEPDVLTIRIPRPEAWLHTPKAAADLKDALAWAAKNPPSDTKGPDVLTRLADHAVEE</sequence>
<name>A0A255XXK0_9PROT</name>
<evidence type="ECO:0000313" key="1">
    <source>
        <dbReference type="EMBL" id="OYQ21621.1"/>
    </source>
</evidence>
<protein>
    <recommendedName>
        <fullName evidence="3">AbrB family transcriptional regulator</fullName>
    </recommendedName>
</protein>
<accession>A0A255XXK0</accession>
<dbReference type="AlphaFoldDB" id="A0A255XXK0"/>
<reference evidence="1 2" key="1">
    <citation type="submission" date="2017-07" db="EMBL/GenBank/DDBJ databases">
        <title>Elstera cyanobacteriorum sp. nov., a novel bacterium isolated from cyanobacterial aggregates in a eutrophic lake.</title>
        <authorList>
            <person name="Cai H."/>
        </authorList>
    </citation>
    <scope>NUCLEOTIDE SEQUENCE [LARGE SCALE GENOMIC DNA]</scope>
    <source>
        <strain evidence="1 2">TH019</strain>
    </source>
</reference>